<gene>
    <name evidence="1" type="ORF">CFN78_16705</name>
</gene>
<dbReference type="Proteomes" id="UP000242444">
    <property type="component" value="Unassembled WGS sequence"/>
</dbReference>
<comment type="caution">
    <text evidence="1">The sequence shown here is derived from an EMBL/GenBank/DDBJ whole genome shotgun (WGS) entry which is preliminary data.</text>
</comment>
<evidence type="ECO:0000313" key="1">
    <source>
        <dbReference type="EMBL" id="OZM72168.1"/>
    </source>
</evidence>
<evidence type="ECO:0000313" key="2">
    <source>
        <dbReference type="Proteomes" id="UP000242444"/>
    </source>
</evidence>
<keyword evidence="2" id="KW-1185">Reference proteome</keyword>
<reference evidence="1 2" key="1">
    <citation type="submission" date="2017-07" db="EMBL/GenBank/DDBJ databases">
        <title>Amycolatopsis antarcticus sp. nov., isolated from the surface of an Antarcticus brown macroalga.</title>
        <authorList>
            <person name="Wang J."/>
            <person name="Leiva S."/>
            <person name="Huang J."/>
            <person name="Huang Y."/>
        </authorList>
    </citation>
    <scope>NUCLEOTIDE SEQUENCE [LARGE SCALE GENOMIC DNA]</scope>
    <source>
        <strain evidence="1 2">AU-G6</strain>
    </source>
</reference>
<dbReference type="InParanoid" id="A0A263D265"/>
<dbReference type="OrthoDB" id="4569028at2"/>
<protein>
    <submittedName>
        <fullName evidence="1">Uncharacterized protein</fullName>
    </submittedName>
</protein>
<organism evidence="1 2">
    <name type="scientific">Amycolatopsis antarctica</name>
    <dbReference type="NCBI Taxonomy" id="1854586"/>
    <lineage>
        <taxon>Bacteria</taxon>
        <taxon>Bacillati</taxon>
        <taxon>Actinomycetota</taxon>
        <taxon>Actinomycetes</taxon>
        <taxon>Pseudonocardiales</taxon>
        <taxon>Pseudonocardiaceae</taxon>
        <taxon>Amycolatopsis</taxon>
    </lineage>
</organism>
<dbReference type="RefSeq" id="WP_094863740.1">
    <property type="nucleotide sequence ID" value="NZ_NKYE01000009.1"/>
</dbReference>
<sequence length="70" mass="7744">MPASTHVGRHRLGTPGLVHCITHRMVSEALDEYRRNWLTALLVPAKHSLAGLRRRARAAAAEHVWAPATT</sequence>
<dbReference type="AlphaFoldDB" id="A0A263D265"/>
<accession>A0A263D265</accession>
<name>A0A263D265_9PSEU</name>
<dbReference type="EMBL" id="NKYE01000009">
    <property type="protein sequence ID" value="OZM72168.1"/>
    <property type="molecule type" value="Genomic_DNA"/>
</dbReference>
<proteinExistence type="predicted"/>